<reference evidence="3 4" key="1">
    <citation type="submission" date="2018-07" db="EMBL/GenBank/DDBJ databases">
        <title>Whole Genome Shotgun Sequence of Streptomyces spongiicola strain 531S.</title>
        <authorList>
            <person name="Dohra H."/>
            <person name="Kodani S."/>
        </authorList>
    </citation>
    <scope>NUCLEOTIDE SEQUENCE [LARGE SCALE GENOMIC DNA]</scope>
    <source>
        <strain evidence="3 4">531S</strain>
    </source>
</reference>
<name>A0A388SV33_9ACTN</name>
<dbReference type="Pfam" id="PF13676">
    <property type="entry name" value="TIR_2"/>
    <property type="match status" value="1"/>
</dbReference>
<comment type="caution">
    <text evidence="3">The sequence shown here is derived from an EMBL/GenBank/DDBJ whole genome shotgun (WGS) entry which is preliminary data.</text>
</comment>
<proteinExistence type="predicted"/>
<dbReference type="AlphaFoldDB" id="A0A388SV33"/>
<evidence type="ECO:0000313" key="3">
    <source>
        <dbReference type="EMBL" id="GBP98874.1"/>
    </source>
</evidence>
<dbReference type="Gene3D" id="3.40.50.10140">
    <property type="entry name" value="Toll/interleukin-1 receptor homology (TIR) domain"/>
    <property type="match status" value="1"/>
</dbReference>
<protein>
    <recommendedName>
        <fullName evidence="2">TIR domain-containing protein</fullName>
    </recommendedName>
</protein>
<feature type="region of interest" description="Disordered" evidence="1">
    <location>
        <begin position="49"/>
        <end position="112"/>
    </location>
</feature>
<gene>
    <name evidence="3" type="ORF">SSP531S_02670</name>
</gene>
<feature type="compositionally biased region" description="Polar residues" evidence="1">
    <location>
        <begin position="66"/>
        <end position="75"/>
    </location>
</feature>
<dbReference type="InterPro" id="IPR000157">
    <property type="entry name" value="TIR_dom"/>
</dbReference>
<dbReference type="InterPro" id="IPR047603">
    <property type="entry name" value="FxsC_N"/>
</dbReference>
<dbReference type="InterPro" id="IPR047738">
    <property type="entry name" value="SAV_2336-like_N"/>
</dbReference>
<dbReference type="GO" id="GO:0007165">
    <property type="term" value="P:signal transduction"/>
    <property type="evidence" value="ECO:0007669"/>
    <property type="project" value="InterPro"/>
</dbReference>
<accession>A0A388SV33</accession>
<evidence type="ECO:0000256" key="1">
    <source>
        <dbReference type="SAM" id="MobiDB-lite"/>
    </source>
</evidence>
<dbReference type="SUPFAM" id="SSF52200">
    <property type="entry name" value="Toll/Interleukin receptor TIR domain"/>
    <property type="match status" value="1"/>
</dbReference>
<sequence length="921" mass="100378">MSSGAAEDGDPRELSLVRLRSALAGAGVELSPRELSDALWLALHASPKLDQAEPSDHGVGPEAESGSLSSAQSQRGAAPGDESPPESDRRPVYALTGARGSGNSGAPVRIPGVRGLPHPLGIARAMRPLKRRVPSTHRHELDEHATAEAIADIGVLDVVLRPAQDRWLKLVLALDEGSSMRIWRDTIRELIHVLTVSGIFGAVRTCSLDTTPGITGSRTVVLVVTDGVADHWHDGSAHGRLAGMAKAVPTAVLNLLPMRLWSNTALSPEPMHVRTTAPVQPNILINAYNPWLPAGLEPRPRLPVPVIELSEWGLRPWAELLASHGGVASLRIIDAGADPRSSPPHSVASHHSAEQRVREFQGLVSPQAYELAGHLAAVDPLTLPVMRVVQSAALPGSHPSCLSEVLLSGLMHIDELLDGHEVFAFPPDVRSVLRTVVRTSAALRTIDAVNAFVEPLLGRSPDFPALIADRTGSLTLPRGGAPFTELGSMKPQRVRQSSDHRPYFFLSYAHTPRYGADVPDPDMWVERLFRDLCGHVMAMTDLPAGAPAGFMDREIRSGEGWSERLAEVLATCRVFVPLLSPRYFASEMCGKEWYAFAQREIFHQARSNRPAEAIVPALWVPVPPEQLPGPAEGLQFNHRAFGDRYVTDGLYGLIKLRKFAEEYERAVYELAKRIVSVADTTAVGPGRPLDFRQVPSAFGTPDRADPLSTGPRPIQITVVAPTLHDLPPGRDPQYYGDMPQDWNPYYPDVHRPLAYVARDLVRSLYYRATIVSFDHDSTPLDSKRAPTRPELLIVDRWALEDDERREQLAAFDAEDRPWVSVVVPFNRDDHQSRGAEGVLGAKLAETLPTKLGQGRAAACGVPSMEAFGLLLPQVVEAAAQQYLRHARVYPPNPSPSEGQMWPRLQGAPTSSGSDRGARETE</sequence>
<evidence type="ECO:0000259" key="2">
    <source>
        <dbReference type="Pfam" id="PF13676"/>
    </source>
</evidence>
<dbReference type="InterPro" id="IPR026367">
    <property type="entry name" value="FxsC_C"/>
</dbReference>
<dbReference type="InterPro" id="IPR035897">
    <property type="entry name" value="Toll_tir_struct_dom_sf"/>
</dbReference>
<feature type="domain" description="TIR" evidence="2">
    <location>
        <begin position="504"/>
        <end position="620"/>
    </location>
</feature>
<dbReference type="NCBIfam" id="TIGR04276">
    <property type="entry name" value="FxsC_Cterm"/>
    <property type="match status" value="1"/>
</dbReference>
<feature type="region of interest" description="Disordered" evidence="1">
    <location>
        <begin position="889"/>
        <end position="921"/>
    </location>
</feature>
<dbReference type="Proteomes" id="UP000265354">
    <property type="component" value="Unassembled WGS sequence"/>
</dbReference>
<dbReference type="NCBIfam" id="NF040588">
    <property type="entry name" value="FxsC_Nterm"/>
    <property type="match status" value="1"/>
</dbReference>
<evidence type="ECO:0000313" key="4">
    <source>
        <dbReference type="Proteomes" id="UP000265354"/>
    </source>
</evidence>
<organism evidence="3 4">
    <name type="scientific">Streptomyces spongiicola</name>
    <dbReference type="NCBI Taxonomy" id="1690221"/>
    <lineage>
        <taxon>Bacteria</taxon>
        <taxon>Bacillati</taxon>
        <taxon>Actinomycetota</taxon>
        <taxon>Actinomycetes</taxon>
        <taxon>Kitasatosporales</taxon>
        <taxon>Streptomycetaceae</taxon>
        <taxon>Streptomyces</taxon>
    </lineage>
</organism>
<dbReference type="EMBL" id="BGZL01000001">
    <property type="protein sequence ID" value="GBP98874.1"/>
    <property type="molecule type" value="Genomic_DNA"/>
</dbReference>
<dbReference type="NCBIfam" id="NF041121">
    <property type="entry name" value="SAV_2336_NTERM"/>
    <property type="match status" value="1"/>
</dbReference>